<comment type="caution">
    <text evidence="1">The sequence shown here is derived from an EMBL/GenBank/DDBJ whole genome shotgun (WGS) entry which is preliminary data.</text>
</comment>
<name>A0ABP8D3L4_9FLAO</name>
<protein>
    <recommendedName>
        <fullName evidence="3">Lipoprotein</fullName>
    </recommendedName>
</protein>
<dbReference type="EMBL" id="BAABCB010000047">
    <property type="protein sequence ID" value="GAA4246726.1"/>
    <property type="molecule type" value="Genomic_DNA"/>
</dbReference>
<proteinExistence type="predicted"/>
<sequence length="271" mass="31685">MLFLLAFSCGQNSSEKELNGNWREIENEYSTWHFYPDSLVFKLPSEFDKKTKWNANKSQIEFELRTLYWKSDSSLPIDTTSKILINYKLSDNKDSLFGTIKNNYGIHKFSMLKTKSYSEYLKRKFGIEFTLPKSDSTELIKKDPVYGMKIFMSSVNNKVIGKTELSNSLNSLENDIKRFKDTLETYFGPKDLRIERFYLSVYADKQISDSIITASLPVTIKSDFFIDNDIPRPPGNMLPISIYRMYNDEANDNLYFRKAKKIKTIANKVLW</sequence>
<accession>A0ABP8D3L4</accession>
<evidence type="ECO:0008006" key="3">
    <source>
        <dbReference type="Google" id="ProtNLM"/>
    </source>
</evidence>
<dbReference type="Proteomes" id="UP001501682">
    <property type="component" value="Unassembled WGS sequence"/>
</dbReference>
<organism evidence="1 2">
    <name type="scientific">Winogradskyella damuponensis</name>
    <dbReference type="NCBI Taxonomy" id="943939"/>
    <lineage>
        <taxon>Bacteria</taxon>
        <taxon>Pseudomonadati</taxon>
        <taxon>Bacteroidota</taxon>
        <taxon>Flavobacteriia</taxon>
        <taxon>Flavobacteriales</taxon>
        <taxon>Flavobacteriaceae</taxon>
        <taxon>Winogradskyella</taxon>
    </lineage>
</organism>
<reference evidence="2" key="1">
    <citation type="journal article" date="2019" name="Int. J. Syst. Evol. Microbiol.">
        <title>The Global Catalogue of Microorganisms (GCM) 10K type strain sequencing project: providing services to taxonomists for standard genome sequencing and annotation.</title>
        <authorList>
            <consortium name="The Broad Institute Genomics Platform"/>
            <consortium name="The Broad Institute Genome Sequencing Center for Infectious Disease"/>
            <person name="Wu L."/>
            <person name="Ma J."/>
        </authorList>
    </citation>
    <scope>NUCLEOTIDE SEQUENCE [LARGE SCALE GENOMIC DNA]</scope>
    <source>
        <strain evidence="2">JCM 17633</strain>
    </source>
</reference>
<gene>
    <name evidence="1" type="ORF">GCM10022292_33820</name>
</gene>
<dbReference type="RefSeq" id="WP_344716127.1">
    <property type="nucleotide sequence ID" value="NZ_BAABCB010000047.1"/>
</dbReference>
<evidence type="ECO:0000313" key="1">
    <source>
        <dbReference type="EMBL" id="GAA4246726.1"/>
    </source>
</evidence>
<keyword evidence="2" id="KW-1185">Reference proteome</keyword>
<evidence type="ECO:0000313" key="2">
    <source>
        <dbReference type="Proteomes" id="UP001501682"/>
    </source>
</evidence>